<organism evidence="1 2">
    <name type="scientific">Serratia symbiotica</name>
    <dbReference type="NCBI Taxonomy" id="138074"/>
    <lineage>
        <taxon>Bacteria</taxon>
        <taxon>Pseudomonadati</taxon>
        <taxon>Pseudomonadota</taxon>
        <taxon>Gammaproteobacteria</taxon>
        <taxon>Enterobacterales</taxon>
        <taxon>Yersiniaceae</taxon>
        <taxon>Serratia</taxon>
    </lineage>
</organism>
<name>A0A455VHT1_9GAMM</name>
<evidence type="ECO:0000313" key="2">
    <source>
        <dbReference type="Proteomes" id="UP000324392"/>
    </source>
</evidence>
<accession>A0A455VHT1</accession>
<sequence>MGERVVVLCLQGAWAFSGFKSTVGCTLYGLDDVMPILPAAATL</sequence>
<proteinExistence type="predicted"/>
<evidence type="ECO:0000313" key="1">
    <source>
        <dbReference type="EMBL" id="BBI92667.1"/>
    </source>
</evidence>
<dbReference type="AlphaFoldDB" id="A0A455VHT1"/>
<gene>
    <name evidence="1" type="ORF">SSYIS1_24980</name>
</gene>
<dbReference type="EMBL" id="AP019531">
    <property type="protein sequence ID" value="BBI92667.1"/>
    <property type="molecule type" value="Genomic_DNA"/>
</dbReference>
<reference evidence="1 2" key="1">
    <citation type="submission" date="2019-03" db="EMBL/GenBank/DDBJ databases">
        <title>The genome sequence of Candidatus Serratia symbiotica strain IS.</title>
        <authorList>
            <person name="Nikoh N."/>
            <person name="Koga R."/>
            <person name="Oshima K."/>
            <person name="Hattori M."/>
            <person name="Fukatsu T."/>
        </authorList>
    </citation>
    <scope>NUCLEOTIDE SEQUENCE [LARGE SCALE GENOMIC DNA]</scope>
    <source>
        <strain evidence="1 2">IS</strain>
    </source>
</reference>
<protein>
    <submittedName>
        <fullName evidence="1">Uncharacterized protein</fullName>
    </submittedName>
</protein>
<dbReference type="Proteomes" id="UP000324392">
    <property type="component" value="Chromosome"/>
</dbReference>